<dbReference type="Proteomes" id="UP000241190">
    <property type="component" value="Unassembled WGS sequence"/>
</dbReference>
<comment type="cofactor">
    <cofactor evidence="5">
        <name>Zn(2+)</name>
        <dbReference type="ChEBI" id="CHEBI:29105"/>
    </cofactor>
    <text evidence="5">Binds 1 zinc ion per subunit.</text>
</comment>
<keyword evidence="5" id="KW-0028">Amino-acid biosynthesis</keyword>
<comment type="caution">
    <text evidence="8">The sequence shown here is derived from an EMBL/GenBank/DDBJ whole genome shotgun (WGS) entry which is preliminary data.</text>
</comment>
<evidence type="ECO:0000313" key="9">
    <source>
        <dbReference type="Proteomes" id="UP000241190"/>
    </source>
</evidence>
<evidence type="ECO:0000256" key="7">
    <source>
        <dbReference type="RuleBase" id="RU004175"/>
    </source>
</evidence>
<feature type="binding site" evidence="5">
    <location>
        <position position="416"/>
    </location>
    <ligand>
        <name>Zn(2+)</name>
        <dbReference type="ChEBI" id="CHEBI:29105"/>
    </ligand>
</feature>
<evidence type="ECO:0000256" key="1">
    <source>
        <dbReference type="ARBA" id="ARBA00010178"/>
    </source>
</evidence>
<keyword evidence="5" id="KW-0520">NAD</keyword>
<keyword evidence="3 5" id="KW-0862">Zinc</keyword>
<dbReference type="RefSeq" id="WP_045037285.1">
    <property type="nucleotide sequence ID" value="NZ_JZSR01000019.1"/>
</dbReference>
<feature type="binding site" evidence="5">
    <location>
        <position position="185"/>
    </location>
    <ligand>
        <name>NAD(+)</name>
        <dbReference type="ChEBI" id="CHEBI:57540"/>
    </ligand>
</feature>
<feature type="binding site" evidence="5">
    <location>
        <position position="324"/>
    </location>
    <ligand>
        <name>substrate</name>
    </ligand>
</feature>
<feature type="binding site" evidence="5">
    <location>
        <position position="259"/>
    </location>
    <ligand>
        <name>Zn(2+)</name>
        <dbReference type="ChEBI" id="CHEBI:29105"/>
    </ligand>
</feature>
<gene>
    <name evidence="5 8" type="primary">hisD</name>
    <name evidence="8" type="ORF">C9J52_11645</name>
</gene>
<dbReference type="InterPro" id="IPR016161">
    <property type="entry name" value="Ald_DH/histidinol_DH"/>
</dbReference>
<feature type="binding site" evidence="5">
    <location>
        <position position="259"/>
    </location>
    <ligand>
        <name>substrate</name>
    </ligand>
</feature>
<dbReference type="CDD" id="cd06572">
    <property type="entry name" value="Histidinol_dh"/>
    <property type="match status" value="1"/>
</dbReference>
<dbReference type="Gene3D" id="3.40.50.1980">
    <property type="entry name" value="Nitrogenase molybdenum iron protein domain"/>
    <property type="match status" value="2"/>
</dbReference>
<keyword evidence="9" id="KW-1185">Reference proteome</keyword>
<feature type="binding site" evidence="5">
    <location>
        <position position="411"/>
    </location>
    <ligand>
        <name>substrate</name>
    </ligand>
</feature>
<dbReference type="HAMAP" id="MF_01024">
    <property type="entry name" value="HisD"/>
    <property type="match status" value="1"/>
</dbReference>
<keyword evidence="5" id="KW-0368">Histidine biosynthesis</keyword>
<feature type="binding site" evidence="5">
    <location>
        <position position="256"/>
    </location>
    <ligand>
        <name>Zn(2+)</name>
        <dbReference type="ChEBI" id="CHEBI:29105"/>
    </ligand>
</feature>
<feature type="binding site" evidence="5">
    <location>
        <position position="416"/>
    </location>
    <ligand>
        <name>substrate</name>
    </ligand>
</feature>
<comment type="similarity">
    <text evidence="1 5 6 7">Belongs to the histidinol dehydrogenase family.</text>
</comment>
<feature type="binding site" evidence="5">
    <location>
        <position position="208"/>
    </location>
    <ligand>
        <name>NAD(+)</name>
        <dbReference type="ChEBI" id="CHEBI:57540"/>
    </ligand>
</feature>
<feature type="active site" description="Proton acceptor" evidence="5">
    <location>
        <position position="323"/>
    </location>
</feature>
<dbReference type="PRINTS" id="PR00083">
    <property type="entry name" value="HOLDHDRGNASE"/>
</dbReference>
<keyword evidence="2 5" id="KW-0479">Metal-binding</keyword>
<accession>A0ABX5GRS1</accession>
<dbReference type="InterPro" id="IPR001692">
    <property type="entry name" value="Histidinol_DH_CS"/>
</dbReference>
<dbReference type="PIRSF" id="PIRSF000099">
    <property type="entry name" value="Histidinol_dh"/>
    <property type="match status" value="1"/>
</dbReference>
<comment type="catalytic activity">
    <reaction evidence="5">
        <text>L-histidinol + 2 NAD(+) + H2O = L-histidine + 2 NADH + 3 H(+)</text>
        <dbReference type="Rhea" id="RHEA:20641"/>
        <dbReference type="ChEBI" id="CHEBI:15377"/>
        <dbReference type="ChEBI" id="CHEBI:15378"/>
        <dbReference type="ChEBI" id="CHEBI:57540"/>
        <dbReference type="ChEBI" id="CHEBI:57595"/>
        <dbReference type="ChEBI" id="CHEBI:57699"/>
        <dbReference type="ChEBI" id="CHEBI:57945"/>
        <dbReference type="EC" id="1.1.1.23"/>
    </reaction>
</comment>
<feature type="binding site" evidence="5">
    <location>
        <position position="256"/>
    </location>
    <ligand>
        <name>substrate</name>
    </ligand>
</feature>
<evidence type="ECO:0000256" key="4">
    <source>
        <dbReference type="ARBA" id="ARBA00023002"/>
    </source>
</evidence>
<dbReference type="Gene3D" id="1.20.5.1300">
    <property type="match status" value="1"/>
</dbReference>
<evidence type="ECO:0000313" key="8">
    <source>
        <dbReference type="EMBL" id="PSW95602.1"/>
    </source>
</evidence>
<feature type="binding site" evidence="5">
    <location>
        <position position="127"/>
    </location>
    <ligand>
        <name>NAD(+)</name>
        <dbReference type="ChEBI" id="CHEBI:57540"/>
    </ligand>
</feature>
<evidence type="ECO:0000256" key="3">
    <source>
        <dbReference type="ARBA" id="ARBA00022833"/>
    </source>
</evidence>
<dbReference type="EC" id="1.1.1.23" evidence="5"/>
<dbReference type="InterPro" id="IPR022695">
    <property type="entry name" value="Histidinol_DH_monofunct"/>
</dbReference>
<feature type="binding site" evidence="5">
    <location>
        <position position="234"/>
    </location>
    <ligand>
        <name>substrate</name>
    </ligand>
</feature>
<evidence type="ECO:0000256" key="5">
    <source>
        <dbReference type="HAMAP-Rule" id="MF_01024"/>
    </source>
</evidence>
<organism evidence="8 9">
    <name type="scientific">Photobacterium iliopiscarium</name>
    <dbReference type="NCBI Taxonomy" id="56192"/>
    <lineage>
        <taxon>Bacteria</taxon>
        <taxon>Pseudomonadati</taxon>
        <taxon>Pseudomonadota</taxon>
        <taxon>Gammaproteobacteria</taxon>
        <taxon>Vibrionales</taxon>
        <taxon>Vibrionaceae</taxon>
        <taxon>Photobacterium</taxon>
    </lineage>
</organism>
<feature type="binding site" evidence="5">
    <location>
        <position position="357"/>
    </location>
    <ligand>
        <name>substrate</name>
    </ligand>
</feature>
<evidence type="ECO:0000256" key="2">
    <source>
        <dbReference type="ARBA" id="ARBA00022723"/>
    </source>
</evidence>
<dbReference type="PANTHER" id="PTHR21256:SF2">
    <property type="entry name" value="HISTIDINE BIOSYNTHESIS TRIFUNCTIONAL PROTEIN"/>
    <property type="match status" value="1"/>
</dbReference>
<protein>
    <recommendedName>
        <fullName evidence="5">Histidinol dehydrogenase</fullName>
        <shortName evidence="5">HDH</shortName>
        <ecNumber evidence="5">1.1.1.23</ecNumber>
    </recommendedName>
</protein>
<feature type="active site" description="Proton acceptor" evidence="5">
    <location>
        <position position="324"/>
    </location>
</feature>
<dbReference type="EMBL" id="PYOP01000017">
    <property type="protein sequence ID" value="PSW95602.1"/>
    <property type="molecule type" value="Genomic_DNA"/>
</dbReference>
<comment type="function">
    <text evidence="5">Catalyzes the sequential NAD-dependent oxidations of L-histidinol to L-histidinaldehyde and then to L-histidine.</text>
</comment>
<dbReference type="Pfam" id="PF00815">
    <property type="entry name" value="Histidinol_dh"/>
    <property type="match status" value="1"/>
</dbReference>
<evidence type="ECO:0000256" key="6">
    <source>
        <dbReference type="PIRNR" id="PIRNR000099"/>
    </source>
</evidence>
<sequence length="435" mass="46308">MKTVLWQSLTKDQQQQLLARPAVNNSANITAIVSDIIKQVRQQGDGALFTLTEKFDGIRPATLSVSANEVDTACARLSEDMKAALEQAHRNITTFHLAQQQPTLRVETQTGVICEQVTRPVNSVGLYIPGGSAPLPSTVLMLGVPAQIAGCRHIALCSPPPIADEILYIAKLCGINAIYNVGGSQAIAAMAYGTDTIASVDKIFGPGNAFVTEAKRQVSNDFNGAAIDMPAGPSEVLVIADETADPEFIAADLLSQAEHGPDSQVILITSSQTIADQTATAIERQLRQLTRADIAQQALASSLLIVTETLLQCVAISNQYGPEHLIVQTCEPRELVPLLDNAGSIFLGKWSPESVGDYASGTNHVLPTYGYTRTYSSLGLADFSKRMTIQELSADGLLGIAKTVTTIAAAEGLDAHKHAVTIRVNKLIAQQENAL</sequence>
<comment type="pathway">
    <text evidence="5">Amino-acid biosynthesis; L-histidine biosynthesis; L-histidine from 5-phospho-alpha-D-ribose 1-diphosphate: step 9/9.</text>
</comment>
<dbReference type="PROSITE" id="PS00611">
    <property type="entry name" value="HISOL_DEHYDROGENASE"/>
    <property type="match status" value="1"/>
</dbReference>
<feature type="binding site" evidence="5">
    <location>
        <position position="357"/>
    </location>
    <ligand>
        <name>Zn(2+)</name>
        <dbReference type="ChEBI" id="CHEBI:29105"/>
    </ligand>
</feature>
<reference evidence="8 9" key="1">
    <citation type="submission" date="2018-03" db="EMBL/GenBank/DDBJ databases">
        <title>Whole genome sequencing of Histamine producing bacteria.</title>
        <authorList>
            <person name="Butler K."/>
        </authorList>
    </citation>
    <scope>NUCLEOTIDE SEQUENCE [LARGE SCALE GENOMIC DNA]</scope>
    <source>
        <strain evidence="8 9">ATCC 51761</strain>
    </source>
</reference>
<dbReference type="NCBIfam" id="TIGR00069">
    <property type="entry name" value="hisD"/>
    <property type="match status" value="1"/>
</dbReference>
<dbReference type="SUPFAM" id="SSF53720">
    <property type="entry name" value="ALDH-like"/>
    <property type="match status" value="1"/>
</dbReference>
<name>A0ABX5GRS1_9GAMM</name>
<dbReference type="InterPro" id="IPR012131">
    <property type="entry name" value="Hstdl_DH"/>
</dbReference>
<keyword evidence="4 5" id="KW-0560">Oxidoreductase</keyword>
<proteinExistence type="inferred from homology"/>
<dbReference type="PANTHER" id="PTHR21256">
    <property type="entry name" value="HISTIDINOL DEHYDROGENASE HDH"/>
    <property type="match status" value="1"/>
</dbReference>